<dbReference type="InterPro" id="IPR008271">
    <property type="entry name" value="Ser/Thr_kinase_AS"/>
</dbReference>
<dbReference type="SMART" id="SM00220">
    <property type="entry name" value="S_TKc"/>
    <property type="match status" value="1"/>
</dbReference>
<dbReference type="CDD" id="cd00060">
    <property type="entry name" value="FHA"/>
    <property type="match status" value="1"/>
</dbReference>
<dbReference type="PANTHER" id="PTHR44167">
    <property type="entry name" value="OVARIAN-SPECIFIC SERINE/THREONINE-PROTEIN KINASE LOK-RELATED"/>
    <property type="match status" value="1"/>
</dbReference>
<protein>
    <recommendedName>
        <fullName evidence="2">non-specific serine/threonine protein kinase</fullName>
        <ecNumber evidence="2">2.7.11.1</ecNumber>
    </recommendedName>
</protein>
<organism evidence="13 14">
    <name type="scientific">Xylaria hypoxylon</name>
    <dbReference type="NCBI Taxonomy" id="37992"/>
    <lineage>
        <taxon>Eukaryota</taxon>
        <taxon>Fungi</taxon>
        <taxon>Dikarya</taxon>
        <taxon>Ascomycota</taxon>
        <taxon>Pezizomycotina</taxon>
        <taxon>Sordariomycetes</taxon>
        <taxon>Xylariomycetidae</taxon>
        <taxon>Xylariales</taxon>
        <taxon>Xylariaceae</taxon>
        <taxon>Xylaria</taxon>
    </lineage>
</organism>
<feature type="domain" description="Protein kinase" evidence="12">
    <location>
        <begin position="220"/>
        <end position="453"/>
    </location>
</feature>
<feature type="compositionally biased region" description="Low complexity" evidence="10">
    <location>
        <begin position="545"/>
        <end position="568"/>
    </location>
</feature>
<comment type="catalytic activity">
    <reaction evidence="8">
        <text>L-seryl-[protein] + ATP = O-phospho-L-seryl-[protein] + ADP + H(+)</text>
        <dbReference type="Rhea" id="RHEA:17989"/>
        <dbReference type="Rhea" id="RHEA-COMP:9863"/>
        <dbReference type="Rhea" id="RHEA-COMP:11604"/>
        <dbReference type="ChEBI" id="CHEBI:15378"/>
        <dbReference type="ChEBI" id="CHEBI:29999"/>
        <dbReference type="ChEBI" id="CHEBI:30616"/>
        <dbReference type="ChEBI" id="CHEBI:83421"/>
        <dbReference type="ChEBI" id="CHEBI:456216"/>
        <dbReference type="EC" id="2.7.11.1"/>
    </reaction>
</comment>
<dbReference type="Pfam" id="PF00069">
    <property type="entry name" value="Pkinase"/>
    <property type="match status" value="1"/>
</dbReference>
<dbReference type="Gene3D" id="1.10.510.10">
    <property type="entry name" value="Transferase(Phosphotransferase) domain 1"/>
    <property type="match status" value="1"/>
</dbReference>
<feature type="domain" description="FHA" evidence="11">
    <location>
        <begin position="85"/>
        <end position="141"/>
    </location>
</feature>
<evidence type="ECO:0000259" key="11">
    <source>
        <dbReference type="PROSITE" id="PS50006"/>
    </source>
</evidence>
<keyword evidence="3" id="KW-0723">Serine/threonine-protein kinase</keyword>
<dbReference type="AlphaFoldDB" id="A0A4Z0Z8B7"/>
<comment type="catalytic activity">
    <reaction evidence="7">
        <text>L-threonyl-[protein] + ATP = O-phospho-L-threonyl-[protein] + ADP + H(+)</text>
        <dbReference type="Rhea" id="RHEA:46608"/>
        <dbReference type="Rhea" id="RHEA-COMP:11060"/>
        <dbReference type="Rhea" id="RHEA-COMP:11605"/>
        <dbReference type="ChEBI" id="CHEBI:15378"/>
        <dbReference type="ChEBI" id="CHEBI:30013"/>
        <dbReference type="ChEBI" id="CHEBI:30616"/>
        <dbReference type="ChEBI" id="CHEBI:61977"/>
        <dbReference type="ChEBI" id="CHEBI:456216"/>
        <dbReference type="EC" id="2.7.11.1"/>
    </reaction>
</comment>
<evidence type="ECO:0000256" key="4">
    <source>
        <dbReference type="ARBA" id="ARBA00022741"/>
    </source>
</evidence>
<dbReference type="InterPro" id="IPR000253">
    <property type="entry name" value="FHA_dom"/>
</dbReference>
<evidence type="ECO:0000256" key="3">
    <source>
        <dbReference type="ARBA" id="ARBA00022527"/>
    </source>
</evidence>
<dbReference type="STRING" id="37992.A0A4Z0Z8B7"/>
<dbReference type="PROSITE" id="PS00107">
    <property type="entry name" value="PROTEIN_KINASE_ATP"/>
    <property type="match status" value="1"/>
</dbReference>
<dbReference type="EMBL" id="SKBN01000002">
    <property type="protein sequence ID" value="TGJ88508.1"/>
    <property type="molecule type" value="Genomic_DNA"/>
</dbReference>
<evidence type="ECO:0000259" key="12">
    <source>
        <dbReference type="PROSITE" id="PS50011"/>
    </source>
</evidence>
<reference evidence="13 14" key="1">
    <citation type="submission" date="2019-03" db="EMBL/GenBank/DDBJ databases">
        <title>Draft genome sequence of Xylaria hypoxylon DSM 108379, a ubiquitous saprotrophic-parasitic fungi on hardwood.</title>
        <authorList>
            <person name="Buettner E."/>
            <person name="Leonhardt S."/>
            <person name="Gebauer A.M."/>
            <person name="Liers C."/>
            <person name="Hofrichter M."/>
            <person name="Kellner H."/>
        </authorList>
    </citation>
    <scope>NUCLEOTIDE SEQUENCE [LARGE SCALE GENOMIC DNA]</scope>
    <source>
        <strain evidence="13 14">DSM 108379</strain>
    </source>
</reference>
<evidence type="ECO:0000256" key="1">
    <source>
        <dbReference type="ARBA" id="ARBA00005575"/>
    </source>
</evidence>
<dbReference type="GO" id="GO:0005524">
    <property type="term" value="F:ATP binding"/>
    <property type="evidence" value="ECO:0007669"/>
    <property type="project" value="UniProtKB-UniRule"/>
</dbReference>
<comment type="similarity">
    <text evidence="1">Belongs to the protein kinase superfamily. CAMK Ser/Thr protein kinase family. CHEK2 subfamily.</text>
</comment>
<evidence type="ECO:0000256" key="6">
    <source>
        <dbReference type="ARBA" id="ARBA00022840"/>
    </source>
</evidence>
<dbReference type="Proteomes" id="UP000297716">
    <property type="component" value="Unassembled WGS sequence"/>
</dbReference>
<evidence type="ECO:0000256" key="10">
    <source>
        <dbReference type="SAM" id="MobiDB-lite"/>
    </source>
</evidence>
<dbReference type="SUPFAM" id="SSF56112">
    <property type="entry name" value="Protein kinase-like (PK-like)"/>
    <property type="match status" value="1"/>
</dbReference>
<dbReference type="SUPFAM" id="SSF49879">
    <property type="entry name" value="SMAD/FHA domain"/>
    <property type="match status" value="1"/>
</dbReference>
<accession>A0A4Z0Z8B7</accession>
<feature type="compositionally biased region" description="Polar residues" evidence="10">
    <location>
        <begin position="503"/>
        <end position="544"/>
    </location>
</feature>
<dbReference type="Pfam" id="PF00498">
    <property type="entry name" value="FHA"/>
    <property type="match status" value="1"/>
</dbReference>
<dbReference type="InterPro" id="IPR011009">
    <property type="entry name" value="Kinase-like_dom_sf"/>
</dbReference>
<proteinExistence type="inferred from homology"/>
<dbReference type="PROSITE" id="PS00108">
    <property type="entry name" value="PROTEIN_KINASE_ST"/>
    <property type="match status" value="1"/>
</dbReference>
<dbReference type="InterPro" id="IPR000719">
    <property type="entry name" value="Prot_kinase_dom"/>
</dbReference>
<evidence type="ECO:0000313" key="13">
    <source>
        <dbReference type="EMBL" id="TGJ88508.1"/>
    </source>
</evidence>
<evidence type="ECO:0000313" key="14">
    <source>
        <dbReference type="Proteomes" id="UP000297716"/>
    </source>
</evidence>
<evidence type="ECO:0000256" key="2">
    <source>
        <dbReference type="ARBA" id="ARBA00012513"/>
    </source>
</evidence>
<dbReference type="InterPro" id="IPR017441">
    <property type="entry name" value="Protein_kinase_ATP_BS"/>
</dbReference>
<keyword evidence="4 9" id="KW-0547">Nucleotide-binding</keyword>
<name>A0A4Z0Z8B7_9PEZI</name>
<dbReference type="EC" id="2.7.11.1" evidence="2"/>
<dbReference type="PROSITE" id="PS50006">
    <property type="entry name" value="FHA_DOMAIN"/>
    <property type="match status" value="1"/>
</dbReference>
<dbReference type="Gene3D" id="2.60.200.20">
    <property type="match status" value="1"/>
</dbReference>
<dbReference type="OrthoDB" id="10252171at2759"/>
<feature type="binding site" evidence="9">
    <location>
        <position position="249"/>
    </location>
    <ligand>
        <name>ATP</name>
        <dbReference type="ChEBI" id="CHEBI:30616"/>
    </ligand>
</feature>
<feature type="region of interest" description="Disordered" evidence="10">
    <location>
        <begin position="499"/>
        <end position="581"/>
    </location>
</feature>
<keyword evidence="5" id="KW-0418">Kinase</keyword>
<evidence type="ECO:0000256" key="5">
    <source>
        <dbReference type="ARBA" id="ARBA00022777"/>
    </source>
</evidence>
<keyword evidence="14" id="KW-1185">Reference proteome</keyword>
<keyword evidence="6 9" id="KW-0067">ATP-binding</keyword>
<evidence type="ECO:0000256" key="9">
    <source>
        <dbReference type="PROSITE-ProRule" id="PRU10141"/>
    </source>
</evidence>
<comment type="caution">
    <text evidence="13">The sequence shown here is derived from an EMBL/GenBank/DDBJ whole genome shotgun (WGS) entry which is preliminary data.</text>
</comment>
<dbReference type="GO" id="GO:0004674">
    <property type="term" value="F:protein serine/threonine kinase activity"/>
    <property type="evidence" value="ECO:0007669"/>
    <property type="project" value="UniProtKB-KW"/>
</dbReference>
<dbReference type="PANTHER" id="PTHR44167:SF24">
    <property type="entry name" value="SERINE_THREONINE-PROTEIN KINASE CHK2"/>
    <property type="match status" value="1"/>
</dbReference>
<sequence>MEANIEAKTIFTVHSRNNFIEHAHNEHLLVRDARQSYDSDPCAPRSVCYAVTNDEDATPAPEDVALLPFLRITTDHEPKASSLGFMFGSNGDVCDILLATDSTGGVSKKHFALQIEVHGGEGTLILKSHSRNGTRINSTVLGKTTLTTQRAISEDINEFKIEIGSLRVRIEFPDHRQHQIEWKQVWSTYCAKYALQVPALNSLQVTSDSTVTTAPFVGGYHLCERIGRGSFGNVFRLVDRITGVNYAAKQYHKASRQSETKLNILTSLSHDNIIKFYRIVNNPPTLIMELVNGNDLRASHENIPVEGNEFRDAMWQLLDAVAYLHEKHVTHRDLKPTNVMVSSRQPIHVKLIDFGLAINKEELMESYVGTPYYFAPELATKSYNNKVDIWSLGVIALELSYGLPGRQTRWHKLLIEHINKQPSNLLQQFVASLLQIDPQMRPSAAECQEHPFFASRTNISPDVALSKTDVYHSLSEEATRQCISVLAPETIARYNRSALSPGEATSQNRLSQATQLQDSGAGDSSSPDEATDQNMPPQGTQFPESSVRVSSSPRSTQYQESSSKASSSRIEPGGESTAALDEEAVEDRICNGLQFGYYAVGMALGNPLVAGESIASEFGDIP</sequence>
<keyword evidence="5" id="KW-0808">Transferase</keyword>
<dbReference type="PROSITE" id="PS50011">
    <property type="entry name" value="PROTEIN_KINASE_DOM"/>
    <property type="match status" value="1"/>
</dbReference>
<evidence type="ECO:0000256" key="7">
    <source>
        <dbReference type="ARBA" id="ARBA00047899"/>
    </source>
</evidence>
<gene>
    <name evidence="13" type="ORF">E0Z10_g252</name>
</gene>
<dbReference type="InterPro" id="IPR008984">
    <property type="entry name" value="SMAD_FHA_dom_sf"/>
</dbReference>
<evidence type="ECO:0000256" key="8">
    <source>
        <dbReference type="ARBA" id="ARBA00048679"/>
    </source>
</evidence>